<keyword evidence="3" id="KW-1185">Reference proteome</keyword>
<feature type="transmembrane region" description="Helical" evidence="1">
    <location>
        <begin position="20"/>
        <end position="50"/>
    </location>
</feature>
<organism evidence="2 3">
    <name type="scientific">Actinospica acidiphila</name>
    <dbReference type="NCBI Taxonomy" id="304899"/>
    <lineage>
        <taxon>Bacteria</taxon>
        <taxon>Bacillati</taxon>
        <taxon>Actinomycetota</taxon>
        <taxon>Actinomycetes</taxon>
        <taxon>Catenulisporales</taxon>
        <taxon>Actinospicaceae</taxon>
        <taxon>Actinospica</taxon>
    </lineage>
</organism>
<reference evidence="2 3" key="1">
    <citation type="submission" date="2020-01" db="EMBL/GenBank/DDBJ databases">
        <title>Insect and environment-associated Actinomycetes.</title>
        <authorList>
            <person name="Currrie C."/>
            <person name="Chevrette M."/>
            <person name="Carlson C."/>
            <person name="Stubbendieck R."/>
            <person name="Wendt-Pienkowski E."/>
        </authorList>
    </citation>
    <scope>NUCLEOTIDE SEQUENCE [LARGE SCALE GENOMIC DNA]</scope>
    <source>
        <strain evidence="2 3">SID8189</strain>
    </source>
</reference>
<keyword evidence="1" id="KW-0472">Membrane</keyword>
<dbReference type="Proteomes" id="UP000471745">
    <property type="component" value="Unassembled WGS sequence"/>
</dbReference>
<name>A0A9X5HE16_9ACTN</name>
<dbReference type="AlphaFoldDB" id="A0A9X5HE16"/>
<proteinExistence type="predicted"/>
<evidence type="ECO:0000256" key="1">
    <source>
        <dbReference type="SAM" id="Phobius"/>
    </source>
</evidence>
<comment type="caution">
    <text evidence="2">The sequence shown here is derived from an EMBL/GenBank/DDBJ whole genome shotgun (WGS) entry which is preliminary data.</text>
</comment>
<evidence type="ECO:0000313" key="3">
    <source>
        <dbReference type="Proteomes" id="UP000471745"/>
    </source>
</evidence>
<keyword evidence="1" id="KW-0812">Transmembrane</keyword>
<protein>
    <submittedName>
        <fullName evidence="2">PepSY domain-containing protein</fullName>
    </submittedName>
</protein>
<sequence>PVGRAPARGAWRQLPWPAPAVAVPLIVAIGWAFPLLGWSLLAFLVLDALLGLLHRRREGRPAAGS</sequence>
<evidence type="ECO:0000313" key="2">
    <source>
        <dbReference type="EMBL" id="NEC50886.1"/>
    </source>
</evidence>
<feature type="non-terminal residue" evidence="2">
    <location>
        <position position="1"/>
    </location>
</feature>
<gene>
    <name evidence="2" type="ORF">G3I18_20290</name>
</gene>
<keyword evidence="1" id="KW-1133">Transmembrane helix</keyword>
<accession>A0A9X5HE16</accession>
<dbReference type="EMBL" id="JAAGNA010000707">
    <property type="protein sequence ID" value="NEC50886.1"/>
    <property type="molecule type" value="Genomic_DNA"/>
</dbReference>